<name>U6N140_9EIME</name>
<reference evidence="2" key="2">
    <citation type="submission" date="2013-10" db="EMBL/GenBank/DDBJ databases">
        <authorList>
            <person name="Aslett M."/>
        </authorList>
    </citation>
    <scope>NUCLEOTIDE SEQUENCE [LARGE SCALE GENOMIC DNA]</scope>
    <source>
        <strain evidence="2">Houghton</strain>
    </source>
</reference>
<protein>
    <submittedName>
        <fullName evidence="2">Uncharacterized protein</fullName>
    </submittedName>
</protein>
<evidence type="ECO:0000256" key="1">
    <source>
        <dbReference type="SAM" id="MobiDB-lite"/>
    </source>
</evidence>
<dbReference type="Proteomes" id="UP000030754">
    <property type="component" value="Unassembled WGS sequence"/>
</dbReference>
<dbReference type="RefSeq" id="XP_013438408.1">
    <property type="nucleotide sequence ID" value="XM_013582954.1"/>
</dbReference>
<dbReference type="GeneID" id="25477786"/>
<dbReference type="EMBL" id="HG725838">
    <property type="protein sequence ID" value="CDJ69942.1"/>
    <property type="molecule type" value="Genomic_DNA"/>
</dbReference>
<sequence>MVLQHHHLHHQRPPETECESYKRMSHLSQDFHPGEAGCWYGSVLSVPSSERQCSVSKQGTHTLTHFVVAGTVLLKNKATGSSSKNNQSQQVAWRTEHYTAPGQKVAYEATCAQFQRQSQKNGAQEQEQREQGQAEQQQREHEQVQQLQELEQEHQRSKQAEMLPQQKKQQKQQKQRNSCECKAPGK</sequence>
<evidence type="ECO:0000313" key="2">
    <source>
        <dbReference type="EMBL" id="CDJ69942.1"/>
    </source>
</evidence>
<evidence type="ECO:0000313" key="3">
    <source>
        <dbReference type="Proteomes" id="UP000030754"/>
    </source>
</evidence>
<feature type="region of interest" description="Disordered" evidence="1">
    <location>
        <begin position="118"/>
        <end position="186"/>
    </location>
</feature>
<keyword evidence="3" id="KW-1185">Reference proteome</keyword>
<proteinExistence type="predicted"/>
<organism evidence="2 3">
    <name type="scientific">Eimeria necatrix</name>
    <dbReference type="NCBI Taxonomy" id="51315"/>
    <lineage>
        <taxon>Eukaryota</taxon>
        <taxon>Sar</taxon>
        <taxon>Alveolata</taxon>
        <taxon>Apicomplexa</taxon>
        <taxon>Conoidasida</taxon>
        <taxon>Coccidia</taxon>
        <taxon>Eucoccidiorida</taxon>
        <taxon>Eimeriorina</taxon>
        <taxon>Eimeriidae</taxon>
        <taxon>Eimeria</taxon>
    </lineage>
</organism>
<dbReference type="VEuPathDB" id="ToxoDB:ENH_00076560"/>
<gene>
    <name evidence="2" type="ORF">ENH_00076560</name>
</gene>
<feature type="compositionally biased region" description="Basic and acidic residues" evidence="1">
    <location>
        <begin position="126"/>
        <end position="143"/>
    </location>
</feature>
<dbReference type="AlphaFoldDB" id="U6N140"/>
<reference evidence="2" key="1">
    <citation type="submission" date="2013-10" db="EMBL/GenBank/DDBJ databases">
        <title>Genomic analysis of the causative agents of coccidiosis in chickens.</title>
        <authorList>
            <person name="Reid A.J."/>
            <person name="Blake D."/>
            <person name="Billington K."/>
            <person name="Browne H."/>
            <person name="Dunn M."/>
            <person name="Hung S."/>
            <person name="Kawahara F."/>
            <person name="Miranda-Saavedra D."/>
            <person name="Mourier T."/>
            <person name="Nagra H."/>
            <person name="Otto T.D."/>
            <person name="Rawlings N."/>
            <person name="Sanchez A."/>
            <person name="Sanders M."/>
            <person name="Subramaniam C."/>
            <person name="Tay Y."/>
            <person name="Dear P."/>
            <person name="Doerig C."/>
            <person name="Gruber A."/>
            <person name="Parkinson J."/>
            <person name="Shirley M."/>
            <person name="Wan K.L."/>
            <person name="Berriman M."/>
            <person name="Tomley F."/>
            <person name="Pain A."/>
        </authorList>
    </citation>
    <scope>NUCLEOTIDE SEQUENCE [LARGE SCALE GENOMIC DNA]</scope>
    <source>
        <strain evidence="2">Houghton</strain>
    </source>
</reference>
<accession>U6N140</accession>